<gene>
    <name evidence="2" type="ORF">D9756_003013</name>
</gene>
<evidence type="ECO:0000313" key="3">
    <source>
        <dbReference type="Proteomes" id="UP000559027"/>
    </source>
</evidence>
<sequence>MNYKLCFTFIVSSMIILAAASPVPVSEVVTDVSARESEVEEARGCGQFCI</sequence>
<feature type="signal peptide" evidence="1">
    <location>
        <begin position="1"/>
        <end position="20"/>
    </location>
</feature>
<keyword evidence="1" id="KW-0732">Signal</keyword>
<name>A0A8H5G7D4_9AGAR</name>
<dbReference type="EMBL" id="JAACJO010000004">
    <property type="protein sequence ID" value="KAF5359743.1"/>
    <property type="molecule type" value="Genomic_DNA"/>
</dbReference>
<reference evidence="2 3" key="1">
    <citation type="journal article" date="2020" name="ISME J.">
        <title>Uncovering the hidden diversity of litter-decomposition mechanisms in mushroom-forming fungi.</title>
        <authorList>
            <person name="Floudas D."/>
            <person name="Bentzer J."/>
            <person name="Ahren D."/>
            <person name="Johansson T."/>
            <person name="Persson P."/>
            <person name="Tunlid A."/>
        </authorList>
    </citation>
    <scope>NUCLEOTIDE SEQUENCE [LARGE SCALE GENOMIC DNA]</scope>
    <source>
        <strain evidence="2 3">CBS 146.42</strain>
    </source>
</reference>
<proteinExistence type="predicted"/>
<feature type="chain" id="PRO_5034946378" evidence="1">
    <location>
        <begin position="21"/>
        <end position="50"/>
    </location>
</feature>
<dbReference type="Proteomes" id="UP000559027">
    <property type="component" value="Unassembled WGS sequence"/>
</dbReference>
<organism evidence="2 3">
    <name type="scientific">Leucocoprinus leucothites</name>
    <dbReference type="NCBI Taxonomy" id="201217"/>
    <lineage>
        <taxon>Eukaryota</taxon>
        <taxon>Fungi</taxon>
        <taxon>Dikarya</taxon>
        <taxon>Basidiomycota</taxon>
        <taxon>Agaricomycotina</taxon>
        <taxon>Agaricomycetes</taxon>
        <taxon>Agaricomycetidae</taxon>
        <taxon>Agaricales</taxon>
        <taxon>Agaricineae</taxon>
        <taxon>Agaricaceae</taxon>
        <taxon>Leucocoprinus</taxon>
    </lineage>
</organism>
<comment type="caution">
    <text evidence="2">The sequence shown here is derived from an EMBL/GenBank/DDBJ whole genome shotgun (WGS) entry which is preliminary data.</text>
</comment>
<accession>A0A8H5G7D4</accession>
<evidence type="ECO:0000256" key="1">
    <source>
        <dbReference type="SAM" id="SignalP"/>
    </source>
</evidence>
<protein>
    <submittedName>
        <fullName evidence="2">Uncharacterized protein</fullName>
    </submittedName>
</protein>
<evidence type="ECO:0000313" key="2">
    <source>
        <dbReference type="EMBL" id="KAF5359743.1"/>
    </source>
</evidence>
<keyword evidence="3" id="KW-1185">Reference proteome</keyword>
<dbReference type="AlphaFoldDB" id="A0A8H5G7D4"/>